<dbReference type="AlphaFoldDB" id="A0AB35IF50"/>
<dbReference type="RefSeq" id="WP_272164379.1">
    <property type="nucleotide sequence ID" value="NZ_JAQLGM010000096.1"/>
</dbReference>
<keyword evidence="1" id="KW-0472">Membrane</keyword>
<comment type="caution">
    <text evidence="2">The sequence shown here is derived from an EMBL/GenBank/DDBJ whole genome shotgun (WGS) entry which is preliminary data.</text>
</comment>
<gene>
    <name evidence="2" type="ORF">PM006_21715</name>
</gene>
<organism evidence="2 3">
    <name type="scientific">Clostridium symbiosum</name>
    <name type="common">Bacteroides symbiosus</name>
    <dbReference type="NCBI Taxonomy" id="1512"/>
    <lineage>
        <taxon>Bacteria</taxon>
        <taxon>Bacillati</taxon>
        <taxon>Bacillota</taxon>
        <taxon>Clostridia</taxon>
        <taxon>Lachnospirales</taxon>
        <taxon>Lachnospiraceae</taxon>
        <taxon>Otoolea</taxon>
    </lineage>
</organism>
<evidence type="ECO:0000256" key="1">
    <source>
        <dbReference type="SAM" id="Phobius"/>
    </source>
</evidence>
<protein>
    <submittedName>
        <fullName evidence="2">Uncharacterized protein</fullName>
    </submittedName>
</protein>
<proteinExistence type="predicted"/>
<name>A0AB35IF50_CLOSY</name>
<dbReference type="Proteomes" id="UP001300871">
    <property type="component" value="Unassembled WGS sequence"/>
</dbReference>
<dbReference type="EMBL" id="JAQLGM010000096">
    <property type="protein sequence ID" value="MDB2002827.1"/>
    <property type="molecule type" value="Genomic_DNA"/>
</dbReference>
<feature type="transmembrane region" description="Helical" evidence="1">
    <location>
        <begin position="32"/>
        <end position="64"/>
    </location>
</feature>
<feature type="transmembrane region" description="Helical" evidence="1">
    <location>
        <begin position="76"/>
        <end position="97"/>
    </location>
</feature>
<feature type="non-terminal residue" evidence="2">
    <location>
        <position position="1"/>
    </location>
</feature>
<sequence length="152" mass="16114">GLPDLVNQALLYVGYRFLRHQDSALIPASSRVIGISVAISIVAISIVANSTVAISTVTISTVAVPVSSAVSTGFSFFPAIVVAIPAVSVVAVIIFLIWKCVVCYLWGQVNSSPFPALFSICVRCFIYGADICSIVVSVSTQAEKIMKRMAEE</sequence>
<reference evidence="2" key="1">
    <citation type="submission" date="2023-01" db="EMBL/GenBank/DDBJ databases">
        <title>Human gut microbiome strain richness.</title>
        <authorList>
            <person name="Chen-Liaw A."/>
        </authorList>
    </citation>
    <scope>NUCLEOTIDE SEQUENCE</scope>
    <source>
        <strain evidence="2">B1_m1001713B170214d0_201011</strain>
    </source>
</reference>
<evidence type="ECO:0000313" key="3">
    <source>
        <dbReference type="Proteomes" id="UP001300871"/>
    </source>
</evidence>
<accession>A0AB35IF50</accession>
<keyword evidence="1" id="KW-1133">Transmembrane helix</keyword>
<evidence type="ECO:0000313" key="2">
    <source>
        <dbReference type="EMBL" id="MDB2002827.1"/>
    </source>
</evidence>
<feature type="transmembrane region" description="Helical" evidence="1">
    <location>
        <begin position="117"/>
        <end position="139"/>
    </location>
</feature>
<keyword evidence="1" id="KW-0812">Transmembrane</keyword>